<accession>A0A3N0X7C7</accession>
<feature type="signal peptide" evidence="4">
    <location>
        <begin position="1"/>
        <end position="22"/>
    </location>
</feature>
<dbReference type="InterPro" id="IPR029058">
    <property type="entry name" value="AB_hydrolase_fold"/>
</dbReference>
<dbReference type="PROSITE" id="PS00708">
    <property type="entry name" value="PRO_ENDOPEP_SER"/>
    <property type="match status" value="1"/>
</dbReference>
<dbReference type="GO" id="GO:0008239">
    <property type="term" value="F:dipeptidyl-peptidase activity"/>
    <property type="evidence" value="ECO:0007669"/>
    <property type="project" value="TreeGrafter"/>
</dbReference>
<evidence type="ECO:0000313" key="7">
    <source>
        <dbReference type="EMBL" id="ROI13258.1"/>
    </source>
</evidence>
<dbReference type="Pfam" id="PF00930">
    <property type="entry name" value="DPPIV_N"/>
    <property type="match status" value="1"/>
</dbReference>
<dbReference type="InterPro" id="IPR050278">
    <property type="entry name" value="Serine_Prot_S9B/DPPIV"/>
</dbReference>
<keyword evidence="3" id="KW-0325">Glycoprotein</keyword>
<dbReference type="GO" id="GO:0006508">
    <property type="term" value="P:proteolysis"/>
    <property type="evidence" value="ECO:0007669"/>
    <property type="project" value="UniProtKB-KW"/>
</dbReference>
<name>A0A3N0X7C7_9FLAO</name>
<reference evidence="8" key="1">
    <citation type="submission" date="2018-11" db="EMBL/GenBank/DDBJ databases">
        <title>Proposal to divide the Flavobacteriaceae and reorganize its genera based on Amino Acid Identity values calculated from whole genome sequences.</title>
        <authorList>
            <person name="Nicholson A.C."/>
            <person name="Gulvik C.A."/>
            <person name="Whitney A.M."/>
            <person name="Humrighouse B.W."/>
            <person name="Bell M."/>
            <person name="Holmes B."/>
            <person name="Steigerwalt A."/>
            <person name="Villarma A."/>
            <person name="Sheth M."/>
            <person name="Batra D."/>
            <person name="Pryor J."/>
            <person name="Bernardet J.-F."/>
            <person name="Hugo C."/>
            <person name="Kampfer P."/>
            <person name="Newman J."/>
            <person name="Mcquiston J.R."/>
        </authorList>
    </citation>
    <scope>NUCLEOTIDE SEQUENCE [LARGE SCALE GENOMIC DNA]</scope>
    <source>
        <strain evidence="8">DSM 22165</strain>
    </source>
</reference>
<keyword evidence="1" id="KW-0645">Protease</keyword>
<keyword evidence="2" id="KW-0378">Hydrolase</keyword>
<gene>
    <name evidence="7" type="ORF">EGH73_09030</name>
</gene>
<evidence type="ECO:0000313" key="8">
    <source>
        <dbReference type="Proteomes" id="UP000267623"/>
    </source>
</evidence>
<keyword evidence="4" id="KW-0732">Signal</keyword>
<dbReference type="PANTHER" id="PTHR11731">
    <property type="entry name" value="PROTEASE FAMILY S9B,C DIPEPTIDYL-PEPTIDASE IV-RELATED"/>
    <property type="match status" value="1"/>
</dbReference>
<dbReference type="SUPFAM" id="SSF82171">
    <property type="entry name" value="DPP6 N-terminal domain-like"/>
    <property type="match status" value="1"/>
</dbReference>
<dbReference type="SUPFAM" id="SSF53474">
    <property type="entry name" value="alpha/beta-Hydrolases"/>
    <property type="match status" value="1"/>
</dbReference>
<evidence type="ECO:0000256" key="2">
    <source>
        <dbReference type="ARBA" id="ARBA00022801"/>
    </source>
</evidence>
<dbReference type="InterPro" id="IPR001375">
    <property type="entry name" value="Peptidase_S9_cat"/>
</dbReference>
<evidence type="ECO:0000256" key="1">
    <source>
        <dbReference type="ARBA" id="ARBA00022670"/>
    </source>
</evidence>
<dbReference type="RefSeq" id="WP_123281549.1">
    <property type="nucleotide sequence ID" value="NZ_RJTU01000061.1"/>
</dbReference>
<dbReference type="Proteomes" id="UP000267623">
    <property type="component" value="Unassembled WGS sequence"/>
</dbReference>
<dbReference type="Gene3D" id="3.40.50.1820">
    <property type="entry name" value="alpha/beta hydrolase"/>
    <property type="match status" value="1"/>
</dbReference>
<evidence type="ECO:0000256" key="3">
    <source>
        <dbReference type="ARBA" id="ARBA00023180"/>
    </source>
</evidence>
<dbReference type="PANTHER" id="PTHR11731:SF193">
    <property type="entry name" value="DIPEPTIDYL PEPTIDASE 9"/>
    <property type="match status" value="1"/>
</dbReference>
<dbReference type="EMBL" id="RJTU01000061">
    <property type="protein sequence ID" value="ROI13258.1"/>
    <property type="molecule type" value="Genomic_DNA"/>
</dbReference>
<dbReference type="AlphaFoldDB" id="A0A3N0X7C7"/>
<evidence type="ECO:0000256" key="4">
    <source>
        <dbReference type="SAM" id="SignalP"/>
    </source>
</evidence>
<comment type="caution">
    <text evidence="7">The sequence shown here is derived from an EMBL/GenBank/DDBJ whole genome shotgun (WGS) entry which is preliminary data.</text>
</comment>
<organism evidence="7 8">
    <name type="scientific">Epilithonimonas hominis</name>
    <dbReference type="NCBI Taxonomy" id="420404"/>
    <lineage>
        <taxon>Bacteria</taxon>
        <taxon>Pseudomonadati</taxon>
        <taxon>Bacteroidota</taxon>
        <taxon>Flavobacteriia</taxon>
        <taxon>Flavobacteriales</taxon>
        <taxon>Weeksellaceae</taxon>
        <taxon>Chryseobacterium group</taxon>
        <taxon>Epilithonimonas</taxon>
    </lineage>
</organism>
<proteinExistence type="predicted"/>
<evidence type="ECO:0000259" key="6">
    <source>
        <dbReference type="Pfam" id="PF00930"/>
    </source>
</evidence>
<dbReference type="InterPro" id="IPR002471">
    <property type="entry name" value="Pept_S9_AS"/>
</dbReference>
<evidence type="ECO:0000259" key="5">
    <source>
        <dbReference type="Pfam" id="PF00326"/>
    </source>
</evidence>
<dbReference type="GO" id="GO:0004252">
    <property type="term" value="F:serine-type endopeptidase activity"/>
    <property type="evidence" value="ECO:0007669"/>
    <property type="project" value="InterPro"/>
</dbReference>
<dbReference type="Pfam" id="PF00326">
    <property type="entry name" value="Peptidase_S9"/>
    <property type="match status" value="1"/>
</dbReference>
<dbReference type="FunFam" id="3.40.50.1820:FF:000003">
    <property type="entry name" value="Dipeptidyl peptidase 4"/>
    <property type="match status" value="1"/>
</dbReference>
<dbReference type="InterPro" id="IPR002469">
    <property type="entry name" value="Peptidase_S9B_N"/>
</dbReference>
<sequence length="712" mass="80905">MNKKILVSVVLMTAVLSQNINAQEITLDKIYSGYYRGKGIAGIASLNDGENYATIEKDGIAKYSYKTFQKVGNIVDGSFESYIFSADESKILLQKESEPIYRHSFLGKFDVKDLKSNTVMPLNNGNWIQEPKFSPDGSKVAFIVDNNLFYQDLTSGKITQITTDGKKNSIINGLGDWVYEEEFSHADYYQWNKAGDAIVFVRFDESKVPEIYIPIYGKSLYPTEMRYKYPKAGETNSTVTANLYQLNSAKTTALNLGSFENHYIPQLWQTNDANEIVIATSNRHHSKVDLIKVDTKSGNLTKLFSETDNAWIETDNLTLEFLDDNSFLWASERDGYRQLYWYDKAGKLKKQVAKGNWEITDYYGYNPKTKEAYIQTTEKGSLNKVVSKLNINSGKTTLISYPEGNNSASFSKSFNYFINTNSTAGIPYKYVLKDASGKEIKELQNNNEMLSKLQKDNFVTKEFITIPNSVGDQLNAWIIKPKNFDPNKKYPLFMFQYSGPGSQQVSNSWDGGNGIWFEMLAQKGYVVACVDGRGTGYKGAKFKKVTYKQLGKYEIEDQITAAKWFGNQSYIDKSRIGIFGWSFGGYMTSLAMTKGADVFKMGIAVAPVTNWRYYDSIYTERFLQTPQENPEGYDQNSPTTFANLLKGKFLLIHGTADDNVHFQNSMEFSEALIQNKKQFDFMAYPDKNHGIYGGQTRPQLYEKMTNFILENL</sequence>
<feature type="domain" description="Dipeptidylpeptidase IV N-terminal" evidence="6">
    <location>
        <begin position="85"/>
        <end position="428"/>
    </location>
</feature>
<reference evidence="8" key="2">
    <citation type="submission" date="2018-11" db="EMBL/GenBank/DDBJ databases">
        <title>Proposal to divide the Flavobacteriaceae and reorganize its genera based on Amino Acid Identity values calculated from whole genome sequences.</title>
        <authorList>
            <person name="Nicholson A.C."/>
            <person name="Gulvik C.A."/>
            <person name="Whitney A.M."/>
            <person name="Humrighouse B.W."/>
            <person name="Bell M."/>
            <person name="Holmes B."/>
            <person name="Steigerwalt A."/>
            <person name="Villarma A."/>
            <person name="Sheth M."/>
            <person name="Batra D."/>
            <person name="Pryor J."/>
            <person name="Bernardet J.-F."/>
            <person name="Hugo C."/>
            <person name="Kampfer P."/>
            <person name="Newman J."/>
            <person name="Mcquiston J."/>
        </authorList>
    </citation>
    <scope>NUCLEOTIDE SEQUENCE [LARGE SCALE GENOMIC DNA]</scope>
    <source>
        <strain evidence="8">DSM 22165</strain>
    </source>
</reference>
<feature type="domain" description="Peptidase S9 prolyl oligopeptidase catalytic" evidence="5">
    <location>
        <begin position="518"/>
        <end position="712"/>
    </location>
</feature>
<protein>
    <submittedName>
        <fullName evidence="7">S9 family peptidase</fullName>
    </submittedName>
</protein>
<dbReference type="Gene3D" id="2.140.10.30">
    <property type="entry name" value="Dipeptidylpeptidase IV, N-terminal domain"/>
    <property type="match status" value="1"/>
</dbReference>
<feature type="chain" id="PRO_5018007114" evidence="4">
    <location>
        <begin position="23"/>
        <end position="712"/>
    </location>
</feature>